<comment type="caution">
    <text evidence="1">The sequence shown here is derived from an EMBL/GenBank/DDBJ whole genome shotgun (WGS) entry which is preliminary data.</text>
</comment>
<dbReference type="AlphaFoldDB" id="A0AAV1VGM9"/>
<organism evidence="1 2">
    <name type="scientific">Peronospora matthiolae</name>
    <dbReference type="NCBI Taxonomy" id="2874970"/>
    <lineage>
        <taxon>Eukaryota</taxon>
        <taxon>Sar</taxon>
        <taxon>Stramenopiles</taxon>
        <taxon>Oomycota</taxon>
        <taxon>Peronosporomycetes</taxon>
        <taxon>Peronosporales</taxon>
        <taxon>Peronosporaceae</taxon>
        <taxon>Peronospora</taxon>
    </lineage>
</organism>
<proteinExistence type="predicted"/>
<evidence type="ECO:0000313" key="2">
    <source>
        <dbReference type="Proteomes" id="UP001162060"/>
    </source>
</evidence>
<name>A0AAV1VGM9_9STRA</name>
<sequence>MSPKALSPRAKRSACDFKRPLQGRDINAYRYAEAVKHEVEDDSSNVSPKILEALGVMQDRMACLEIS</sequence>
<reference evidence="1" key="1">
    <citation type="submission" date="2024-01" db="EMBL/GenBank/DDBJ databases">
        <authorList>
            <person name="Webb A."/>
        </authorList>
    </citation>
    <scope>NUCLEOTIDE SEQUENCE</scope>
    <source>
        <strain evidence="1">Pm1</strain>
    </source>
</reference>
<evidence type="ECO:0000313" key="1">
    <source>
        <dbReference type="EMBL" id="CAK7946084.1"/>
    </source>
</evidence>
<dbReference type="EMBL" id="CAKLBY020000340">
    <property type="protein sequence ID" value="CAK7946084.1"/>
    <property type="molecule type" value="Genomic_DNA"/>
</dbReference>
<gene>
    <name evidence="1" type="ORF">PM001_LOCUS31234</name>
</gene>
<accession>A0AAV1VGM9</accession>
<protein>
    <submittedName>
        <fullName evidence="1">Uncharacterized protein</fullName>
    </submittedName>
</protein>
<dbReference type="Proteomes" id="UP001162060">
    <property type="component" value="Unassembled WGS sequence"/>
</dbReference>